<dbReference type="RefSeq" id="WP_378287841.1">
    <property type="nucleotide sequence ID" value="NZ_JBHSON010000076.1"/>
</dbReference>
<evidence type="ECO:0008006" key="5">
    <source>
        <dbReference type="Google" id="ProtNLM"/>
    </source>
</evidence>
<evidence type="ECO:0000256" key="1">
    <source>
        <dbReference type="SAM" id="MobiDB-lite"/>
    </source>
</evidence>
<keyword evidence="2" id="KW-0472">Membrane</keyword>
<feature type="transmembrane region" description="Helical" evidence="2">
    <location>
        <begin position="75"/>
        <end position="92"/>
    </location>
</feature>
<gene>
    <name evidence="3" type="ORF">ACFPZN_40260</name>
</gene>
<proteinExistence type="predicted"/>
<organism evidence="3 4">
    <name type="scientific">Actinomadura rugatobispora</name>
    <dbReference type="NCBI Taxonomy" id="1994"/>
    <lineage>
        <taxon>Bacteria</taxon>
        <taxon>Bacillati</taxon>
        <taxon>Actinomycetota</taxon>
        <taxon>Actinomycetes</taxon>
        <taxon>Streptosporangiales</taxon>
        <taxon>Thermomonosporaceae</taxon>
        <taxon>Actinomadura</taxon>
    </lineage>
</organism>
<feature type="region of interest" description="Disordered" evidence="1">
    <location>
        <begin position="1"/>
        <end position="23"/>
    </location>
</feature>
<accession>A0ABW1AD27</accession>
<feature type="transmembrane region" description="Helical" evidence="2">
    <location>
        <begin position="98"/>
        <end position="117"/>
    </location>
</feature>
<dbReference type="Proteomes" id="UP001596074">
    <property type="component" value="Unassembled WGS sequence"/>
</dbReference>
<feature type="transmembrane region" description="Helical" evidence="2">
    <location>
        <begin position="29"/>
        <end position="45"/>
    </location>
</feature>
<keyword evidence="2" id="KW-1133">Transmembrane helix</keyword>
<name>A0ABW1AD27_9ACTN</name>
<feature type="transmembrane region" description="Helical" evidence="2">
    <location>
        <begin position="129"/>
        <end position="158"/>
    </location>
</feature>
<keyword evidence="2" id="KW-0812">Transmembrane</keyword>
<feature type="transmembrane region" description="Helical" evidence="2">
    <location>
        <begin position="178"/>
        <end position="198"/>
    </location>
</feature>
<evidence type="ECO:0000313" key="4">
    <source>
        <dbReference type="Proteomes" id="UP001596074"/>
    </source>
</evidence>
<keyword evidence="4" id="KW-1185">Reference proteome</keyword>
<dbReference type="EMBL" id="JBHSON010000076">
    <property type="protein sequence ID" value="MFC5751880.1"/>
    <property type="molecule type" value="Genomic_DNA"/>
</dbReference>
<sequence length="200" mass="20302">MIDTCSGHGSRIDAPSGAPSHGRRLRSRWPVLAGMVAAGLTAYGLAEGAELAPVLTASALVYLAAAALRKPAAAWPLFWGAFAVIALAKVMVPAVDPTWVLLGTALAAVVYGLLTGAARPAEGLPLQTVAMAGFGLVAAVTVVAGAEFGAYLVAAGLLGHAAWDVRHHRTGKVVVRSLAEFCFVLDALAAVAMVIVAVRG</sequence>
<comment type="caution">
    <text evidence="3">The sequence shown here is derived from an EMBL/GenBank/DDBJ whole genome shotgun (WGS) entry which is preliminary data.</text>
</comment>
<reference evidence="4" key="1">
    <citation type="journal article" date="2019" name="Int. J. Syst. Evol. Microbiol.">
        <title>The Global Catalogue of Microorganisms (GCM) 10K type strain sequencing project: providing services to taxonomists for standard genome sequencing and annotation.</title>
        <authorList>
            <consortium name="The Broad Institute Genomics Platform"/>
            <consortium name="The Broad Institute Genome Sequencing Center for Infectious Disease"/>
            <person name="Wu L."/>
            <person name="Ma J."/>
        </authorList>
    </citation>
    <scope>NUCLEOTIDE SEQUENCE [LARGE SCALE GENOMIC DNA]</scope>
    <source>
        <strain evidence="4">KCTC 42087</strain>
    </source>
</reference>
<evidence type="ECO:0000256" key="2">
    <source>
        <dbReference type="SAM" id="Phobius"/>
    </source>
</evidence>
<evidence type="ECO:0000313" key="3">
    <source>
        <dbReference type="EMBL" id="MFC5751880.1"/>
    </source>
</evidence>
<protein>
    <recommendedName>
        <fullName evidence="5">Lysoplasmalogenase</fullName>
    </recommendedName>
</protein>